<keyword evidence="15" id="KW-1185">Reference proteome</keyword>
<dbReference type="PANTHER" id="PTHR47959:SF21">
    <property type="entry name" value="DEAD-BOX HELICASE 56"/>
    <property type="match status" value="1"/>
</dbReference>
<dbReference type="Pfam" id="PF00271">
    <property type="entry name" value="Helicase_C"/>
    <property type="match status" value="1"/>
</dbReference>
<dbReference type="PROSITE" id="PS51195">
    <property type="entry name" value="Q_MOTIF"/>
    <property type="match status" value="1"/>
</dbReference>
<feature type="compositionally biased region" description="Basic residues" evidence="10">
    <location>
        <begin position="698"/>
        <end position="708"/>
    </location>
</feature>
<feature type="domain" description="DEAD-box RNA helicase Q" evidence="13">
    <location>
        <begin position="43"/>
        <end position="71"/>
    </location>
</feature>
<feature type="region of interest" description="Disordered" evidence="10">
    <location>
        <begin position="1"/>
        <end position="20"/>
    </location>
</feature>
<evidence type="ECO:0000259" key="11">
    <source>
        <dbReference type="PROSITE" id="PS51192"/>
    </source>
</evidence>
<dbReference type="SMART" id="SM00490">
    <property type="entry name" value="HELICc"/>
    <property type="match status" value="1"/>
</dbReference>
<dbReference type="EC" id="3.6.4.13" evidence="1"/>
<dbReference type="InterPro" id="IPR001650">
    <property type="entry name" value="Helicase_C-like"/>
</dbReference>
<feature type="region of interest" description="Disordered" evidence="10">
    <location>
        <begin position="680"/>
        <end position="708"/>
    </location>
</feature>
<dbReference type="InterPro" id="IPR011545">
    <property type="entry name" value="DEAD/DEAH_box_helicase_dom"/>
</dbReference>
<sequence length="708" mass="76201">MSEDSELGTAPEDPSIPGNTAGAEAALTAAAAEAAAVSAAAPLTFDDLGLDPRLLRALDKKAYQRPTLVQRECIPKALEGHDLIARAHTGSGKTMAYLLPIMHKILSVPKDKQASAWQALVLVPTRELSQQVKEEADTIAANCGKLQCGREMSITAIAGDGPVSALRNVFLSVGQIVVSTPGRIADGLAAGLVRPQHLQPNDRSRQAGLSTFVLDEADLMLSMEGYDRDLQAIAPQIPRSCQCLLMSATTNDDVERLQKLVLHNPLTLNLLAPTAQGLGNEGGTSGASADISHFQVRCDRQDKMLHVMVILKLGLVRKKVLLFVNSIDAGIKLRLFLESFGIRSAVLNAELPLNSRHHILQEFNKGLFDNLIATDEAASKADEVATAKPVSNRKRKHLQQKQQQHKKRKGMPGDEDGAEFGVTRGIDFKGVRTVINVDAPADVSGYVHRVGRTGRAGQAGVAVSLFTPEDTALLQDLEPALSAAAADQPEADAATVAADGQEAAAASKHGLRLFARLTRASVEGLRYRAEDVARSLTKAVIKDARAKELRLELLNSQRLQAHFEDHPGDLALLKHDKPLAKAQNAPHLKHIPAYLKDSAAASAGEKSFSGNVGKGVLPAKKRRKMERGLDPLTPGWVLPAKKRRKMERGLDPLKVGFVRAPKKGGDIGEPLTEMEQAAIKAAPKNKKKGGQVFTPKSNVRKHRPRPKR</sequence>
<organism evidence="14 15">
    <name type="scientific">[Myrmecia] bisecta</name>
    <dbReference type="NCBI Taxonomy" id="41462"/>
    <lineage>
        <taxon>Eukaryota</taxon>
        <taxon>Viridiplantae</taxon>
        <taxon>Chlorophyta</taxon>
        <taxon>core chlorophytes</taxon>
        <taxon>Trebouxiophyceae</taxon>
        <taxon>Trebouxiales</taxon>
        <taxon>Trebouxiaceae</taxon>
        <taxon>Myrmecia</taxon>
    </lineage>
</organism>
<keyword evidence="5" id="KW-0067">ATP-binding</keyword>
<dbReference type="SUPFAM" id="SSF52540">
    <property type="entry name" value="P-loop containing nucleoside triphosphate hydrolases"/>
    <property type="match status" value="2"/>
</dbReference>
<evidence type="ECO:0000313" key="14">
    <source>
        <dbReference type="EMBL" id="KAK9802873.1"/>
    </source>
</evidence>
<dbReference type="EMBL" id="JALJOR010000027">
    <property type="protein sequence ID" value="KAK9802873.1"/>
    <property type="molecule type" value="Genomic_DNA"/>
</dbReference>
<feature type="region of interest" description="Disordered" evidence="10">
    <location>
        <begin position="382"/>
        <end position="416"/>
    </location>
</feature>
<dbReference type="InterPro" id="IPR050079">
    <property type="entry name" value="DEAD_box_RNA_helicase"/>
</dbReference>
<evidence type="ECO:0000256" key="2">
    <source>
        <dbReference type="ARBA" id="ARBA00022741"/>
    </source>
</evidence>
<dbReference type="PROSITE" id="PS51194">
    <property type="entry name" value="HELICASE_CTER"/>
    <property type="match status" value="1"/>
</dbReference>
<dbReference type="GO" id="GO:0005829">
    <property type="term" value="C:cytosol"/>
    <property type="evidence" value="ECO:0007669"/>
    <property type="project" value="TreeGrafter"/>
</dbReference>
<proteinExistence type="inferred from homology"/>
<evidence type="ECO:0000256" key="8">
    <source>
        <dbReference type="ARBA" id="ARBA00047984"/>
    </source>
</evidence>
<dbReference type="PROSITE" id="PS51192">
    <property type="entry name" value="HELICASE_ATP_BIND_1"/>
    <property type="match status" value="1"/>
</dbReference>
<feature type="domain" description="Helicase C-terminal" evidence="12">
    <location>
        <begin position="309"/>
        <end position="496"/>
    </location>
</feature>
<feature type="domain" description="Helicase ATP-binding" evidence="11">
    <location>
        <begin position="74"/>
        <end position="268"/>
    </location>
</feature>
<dbReference type="GO" id="GO:0016787">
    <property type="term" value="F:hydrolase activity"/>
    <property type="evidence" value="ECO:0007669"/>
    <property type="project" value="UniProtKB-KW"/>
</dbReference>
<protein>
    <recommendedName>
        <fullName evidence="1">RNA helicase</fullName>
        <ecNumber evidence="1">3.6.4.13</ecNumber>
    </recommendedName>
</protein>
<evidence type="ECO:0000256" key="7">
    <source>
        <dbReference type="ARBA" id="ARBA00038041"/>
    </source>
</evidence>
<keyword evidence="4" id="KW-0347">Helicase</keyword>
<evidence type="ECO:0000256" key="9">
    <source>
        <dbReference type="PROSITE-ProRule" id="PRU00552"/>
    </source>
</evidence>
<evidence type="ECO:0000313" key="15">
    <source>
        <dbReference type="Proteomes" id="UP001489004"/>
    </source>
</evidence>
<evidence type="ECO:0000256" key="1">
    <source>
        <dbReference type="ARBA" id="ARBA00012552"/>
    </source>
</evidence>
<gene>
    <name evidence="14" type="ORF">WJX72_007990</name>
</gene>
<dbReference type="SMART" id="SM00487">
    <property type="entry name" value="DEXDc"/>
    <property type="match status" value="1"/>
</dbReference>
<dbReference type="GO" id="GO:0005524">
    <property type="term" value="F:ATP binding"/>
    <property type="evidence" value="ECO:0007669"/>
    <property type="project" value="UniProtKB-KW"/>
</dbReference>
<feature type="compositionally biased region" description="Basic residues" evidence="10">
    <location>
        <begin position="391"/>
        <end position="410"/>
    </location>
</feature>
<dbReference type="AlphaFoldDB" id="A0AAW1P1U2"/>
<accession>A0AAW1P1U2</accession>
<comment type="catalytic activity">
    <reaction evidence="8">
        <text>ATP + H2O = ADP + phosphate + H(+)</text>
        <dbReference type="Rhea" id="RHEA:13065"/>
        <dbReference type="ChEBI" id="CHEBI:15377"/>
        <dbReference type="ChEBI" id="CHEBI:15378"/>
        <dbReference type="ChEBI" id="CHEBI:30616"/>
        <dbReference type="ChEBI" id="CHEBI:43474"/>
        <dbReference type="ChEBI" id="CHEBI:456216"/>
        <dbReference type="EC" id="3.6.4.13"/>
    </reaction>
</comment>
<evidence type="ECO:0000256" key="3">
    <source>
        <dbReference type="ARBA" id="ARBA00022801"/>
    </source>
</evidence>
<dbReference type="InterPro" id="IPR027417">
    <property type="entry name" value="P-loop_NTPase"/>
</dbReference>
<keyword evidence="6" id="KW-0694">RNA-binding</keyword>
<dbReference type="CDD" id="cd18787">
    <property type="entry name" value="SF2_C_DEAD"/>
    <property type="match status" value="1"/>
</dbReference>
<dbReference type="PANTHER" id="PTHR47959">
    <property type="entry name" value="ATP-DEPENDENT RNA HELICASE RHLE-RELATED"/>
    <property type="match status" value="1"/>
</dbReference>
<dbReference type="GO" id="GO:0003723">
    <property type="term" value="F:RNA binding"/>
    <property type="evidence" value="ECO:0007669"/>
    <property type="project" value="UniProtKB-KW"/>
</dbReference>
<evidence type="ECO:0000259" key="12">
    <source>
        <dbReference type="PROSITE" id="PS51194"/>
    </source>
</evidence>
<reference evidence="14 15" key="1">
    <citation type="journal article" date="2024" name="Nat. Commun.">
        <title>Phylogenomics reveals the evolutionary origins of lichenization in chlorophyte algae.</title>
        <authorList>
            <person name="Puginier C."/>
            <person name="Libourel C."/>
            <person name="Otte J."/>
            <person name="Skaloud P."/>
            <person name="Haon M."/>
            <person name="Grisel S."/>
            <person name="Petersen M."/>
            <person name="Berrin J.G."/>
            <person name="Delaux P.M."/>
            <person name="Dal Grande F."/>
            <person name="Keller J."/>
        </authorList>
    </citation>
    <scope>NUCLEOTIDE SEQUENCE [LARGE SCALE GENOMIC DNA]</scope>
    <source>
        <strain evidence="14 15">SAG 2043</strain>
    </source>
</reference>
<name>A0AAW1P1U2_9CHLO</name>
<dbReference type="Proteomes" id="UP001489004">
    <property type="component" value="Unassembled WGS sequence"/>
</dbReference>
<comment type="similarity">
    <text evidence="7">Belongs to the DEAD box helicase family. DDX56/DBP9 subfamily.</text>
</comment>
<keyword evidence="3" id="KW-0378">Hydrolase</keyword>
<dbReference type="InterPro" id="IPR014014">
    <property type="entry name" value="RNA_helicase_DEAD_Q_motif"/>
</dbReference>
<dbReference type="GO" id="GO:0003724">
    <property type="term" value="F:RNA helicase activity"/>
    <property type="evidence" value="ECO:0007669"/>
    <property type="project" value="UniProtKB-EC"/>
</dbReference>
<dbReference type="Pfam" id="PF00270">
    <property type="entry name" value="DEAD"/>
    <property type="match status" value="1"/>
</dbReference>
<evidence type="ECO:0000256" key="6">
    <source>
        <dbReference type="ARBA" id="ARBA00022884"/>
    </source>
</evidence>
<keyword evidence="2" id="KW-0547">Nucleotide-binding</keyword>
<evidence type="ECO:0000259" key="13">
    <source>
        <dbReference type="PROSITE" id="PS51195"/>
    </source>
</evidence>
<evidence type="ECO:0000256" key="5">
    <source>
        <dbReference type="ARBA" id="ARBA00022840"/>
    </source>
</evidence>
<evidence type="ECO:0000256" key="10">
    <source>
        <dbReference type="SAM" id="MobiDB-lite"/>
    </source>
</evidence>
<dbReference type="InterPro" id="IPR014001">
    <property type="entry name" value="Helicase_ATP-bd"/>
</dbReference>
<evidence type="ECO:0000256" key="4">
    <source>
        <dbReference type="ARBA" id="ARBA00022806"/>
    </source>
</evidence>
<feature type="short sequence motif" description="Q motif" evidence="9">
    <location>
        <begin position="43"/>
        <end position="71"/>
    </location>
</feature>
<dbReference type="Gene3D" id="3.40.50.300">
    <property type="entry name" value="P-loop containing nucleotide triphosphate hydrolases"/>
    <property type="match status" value="2"/>
</dbReference>
<comment type="caution">
    <text evidence="14">The sequence shown here is derived from an EMBL/GenBank/DDBJ whole genome shotgun (WGS) entry which is preliminary data.</text>
</comment>